<evidence type="ECO:0000256" key="2">
    <source>
        <dbReference type="ARBA" id="ARBA00022475"/>
    </source>
</evidence>
<keyword evidence="2" id="KW-1003">Cell membrane</keyword>
<dbReference type="PANTHER" id="PTHR33406:SF12">
    <property type="entry name" value="BLR2997 PROTEIN"/>
    <property type="match status" value="1"/>
</dbReference>
<dbReference type="AlphaFoldDB" id="A0A344TJR1"/>
<dbReference type="Gene3D" id="1.20.1640.10">
    <property type="entry name" value="Multidrug efflux transporter AcrB transmembrane domain"/>
    <property type="match status" value="2"/>
</dbReference>
<dbReference type="KEGG" id="run:DR864_14545"/>
<feature type="transmembrane region" description="Helical" evidence="6">
    <location>
        <begin position="644"/>
        <end position="665"/>
    </location>
</feature>
<dbReference type="PROSITE" id="PS50156">
    <property type="entry name" value="SSD"/>
    <property type="match status" value="1"/>
</dbReference>
<reference evidence="8 9" key="1">
    <citation type="submission" date="2018-07" db="EMBL/GenBank/DDBJ databases">
        <title>Genome sequencing of Runella.</title>
        <authorList>
            <person name="Baek M.-G."/>
            <person name="Yi H."/>
        </authorList>
    </citation>
    <scope>NUCLEOTIDE SEQUENCE [LARGE SCALE GENOMIC DNA]</scope>
    <source>
        <strain evidence="8 9">HYN0085</strain>
    </source>
</reference>
<evidence type="ECO:0000256" key="1">
    <source>
        <dbReference type="ARBA" id="ARBA00004651"/>
    </source>
</evidence>
<dbReference type="Pfam" id="PF03176">
    <property type="entry name" value="MMPL"/>
    <property type="match status" value="2"/>
</dbReference>
<dbReference type="InterPro" id="IPR000731">
    <property type="entry name" value="SSD"/>
</dbReference>
<dbReference type="SUPFAM" id="SSF82866">
    <property type="entry name" value="Multidrug efflux transporter AcrB transmembrane domain"/>
    <property type="match status" value="2"/>
</dbReference>
<protein>
    <submittedName>
        <fullName evidence="8">Patched family protein</fullName>
    </submittedName>
</protein>
<feature type="transmembrane region" description="Helical" evidence="6">
    <location>
        <begin position="747"/>
        <end position="772"/>
    </location>
</feature>
<keyword evidence="5 6" id="KW-0472">Membrane</keyword>
<evidence type="ECO:0000256" key="5">
    <source>
        <dbReference type="ARBA" id="ARBA00023136"/>
    </source>
</evidence>
<keyword evidence="9" id="KW-1185">Reference proteome</keyword>
<dbReference type="PANTHER" id="PTHR33406">
    <property type="entry name" value="MEMBRANE PROTEIN MJ1562-RELATED"/>
    <property type="match status" value="1"/>
</dbReference>
<evidence type="ECO:0000313" key="8">
    <source>
        <dbReference type="EMBL" id="AXE18882.1"/>
    </source>
</evidence>
<sequence length="779" mass="87396">MFSHTVSTFILKHRLGLLVAYIGLTVFMGYQATKVRFSYELPQILPESNPDFQLYQSFKARYGENGNVLVIGVATDQLFTLPIFRDWYELNRKIKKISGVKDAISSANLVEIVRNDSLKQFDFRQIIPNKPNSQTEVDSIKAKIGRLPFYQGFIVSADGKAHLMAITLEQDALNHPNLNTFIDQIKRETLAFENLHGLKIHLSGMPYILTEYVAKVRQEVVLFSILAIIVTGLILLFFFRSWMMMLISLGVVLVGAVWSVGFMSLLGYKITQLTSIIPSLMVMIGVSNAFFVTKKYHEEFSRLGNQRQALQTTAEKIGETTFWTNLLAAIGFGVFSLAGSKFLAEFGQLAALSLLCTYVMCMTTIPIFYSYLSDSNEKHLGRLENKYVNLFLKKIDEWVHHRSPVIYGSVAALLIVALVGLIQIKNTSFMADNLPQNSPLVSDLDFFKKHFKGVMPFEINIDTGRPGRVLAPQTLTKINLLQKEFAQYPEFTKPLSVVEATKFIYQGYRDGDPKYFVLPDALELSKLAEYIGNFKGNDNRLNSFMDSTRRYTRVSFQIADVGTDRIAALYALLHPKIDSLFNIDSSTGKQVEKEERYEAKITGSAVVSSKGNDYLLQNSIESTLLVIGLISILMVVLFGNWRLILIALVPSCVPLILAAGIMVFWKIPLNAITTLVFSIAFGLSSMSVIHFLTKYKDEFRTNKSSVSEAISHTIQVVGISMFYNALILFAGFAIFTTSNFKGTVAMGILVAITLLMGMLSNLILLPTFLLWFNKKLVNG</sequence>
<feature type="transmembrane region" description="Helical" evidence="6">
    <location>
        <begin position="245"/>
        <end position="266"/>
    </location>
</feature>
<feature type="transmembrane region" description="Helical" evidence="6">
    <location>
        <begin position="351"/>
        <end position="372"/>
    </location>
</feature>
<evidence type="ECO:0000256" key="6">
    <source>
        <dbReference type="SAM" id="Phobius"/>
    </source>
</evidence>
<feature type="transmembrane region" description="Helical" evidence="6">
    <location>
        <begin position="15"/>
        <end position="33"/>
    </location>
</feature>
<feature type="domain" description="SSD" evidence="7">
    <location>
        <begin position="242"/>
        <end position="371"/>
    </location>
</feature>
<dbReference type="InterPro" id="IPR050545">
    <property type="entry name" value="Mycobact_MmpL"/>
</dbReference>
<feature type="transmembrane region" description="Helical" evidence="6">
    <location>
        <begin position="322"/>
        <end position="344"/>
    </location>
</feature>
<gene>
    <name evidence="8" type="ORF">DR864_14545</name>
</gene>
<dbReference type="RefSeq" id="WP_114067663.1">
    <property type="nucleotide sequence ID" value="NZ_CP030850.1"/>
</dbReference>
<feature type="transmembrane region" description="Helical" evidence="6">
    <location>
        <begin position="273"/>
        <end position="292"/>
    </location>
</feature>
<organism evidence="8 9">
    <name type="scientific">Runella rosea</name>
    <dbReference type="NCBI Taxonomy" id="2259595"/>
    <lineage>
        <taxon>Bacteria</taxon>
        <taxon>Pseudomonadati</taxon>
        <taxon>Bacteroidota</taxon>
        <taxon>Cytophagia</taxon>
        <taxon>Cytophagales</taxon>
        <taxon>Spirosomataceae</taxon>
        <taxon>Runella</taxon>
    </lineage>
</organism>
<dbReference type="EMBL" id="CP030850">
    <property type="protein sequence ID" value="AXE18882.1"/>
    <property type="molecule type" value="Genomic_DNA"/>
</dbReference>
<keyword evidence="4 6" id="KW-1133">Transmembrane helix</keyword>
<proteinExistence type="predicted"/>
<feature type="transmembrane region" description="Helical" evidence="6">
    <location>
        <begin position="713"/>
        <end position="735"/>
    </location>
</feature>
<keyword evidence="3 6" id="KW-0812">Transmembrane</keyword>
<evidence type="ECO:0000313" key="9">
    <source>
        <dbReference type="Proteomes" id="UP000251993"/>
    </source>
</evidence>
<evidence type="ECO:0000256" key="3">
    <source>
        <dbReference type="ARBA" id="ARBA00022692"/>
    </source>
</evidence>
<evidence type="ECO:0000259" key="7">
    <source>
        <dbReference type="PROSITE" id="PS50156"/>
    </source>
</evidence>
<dbReference type="OrthoDB" id="9805018at2"/>
<accession>A0A344TJR1</accession>
<comment type="subcellular location">
    <subcellularLocation>
        <location evidence="1">Cell membrane</location>
        <topology evidence="1">Multi-pass membrane protein</topology>
    </subcellularLocation>
</comment>
<evidence type="ECO:0000256" key="4">
    <source>
        <dbReference type="ARBA" id="ARBA00022989"/>
    </source>
</evidence>
<dbReference type="InterPro" id="IPR004869">
    <property type="entry name" value="MMPL_dom"/>
</dbReference>
<feature type="transmembrane region" description="Helical" evidence="6">
    <location>
        <begin position="220"/>
        <end position="239"/>
    </location>
</feature>
<dbReference type="GO" id="GO:0005886">
    <property type="term" value="C:plasma membrane"/>
    <property type="evidence" value="ECO:0007669"/>
    <property type="project" value="UniProtKB-SubCell"/>
</dbReference>
<feature type="transmembrane region" description="Helical" evidence="6">
    <location>
        <begin position="620"/>
        <end position="638"/>
    </location>
</feature>
<dbReference type="Proteomes" id="UP000251993">
    <property type="component" value="Chromosome"/>
</dbReference>
<name>A0A344TJR1_9BACT</name>
<feature type="transmembrane region" description="Helical" evidence="6">
    <location>
        <begin position="672"/>
        <end position="693"/>
    </location>
</feature>
<feature type="transmembrane region" description="Helical" evidence="6">
    <location>
        <begin position="405"/>
        <end position="424"/>
    </location>
</feature>